<dbReference type="InterPro" id="IPR052920">
    <property type="entry name" value="DNA-binding_regulatory"/>
</dbReference>
<dbReference type="EMBL" id="CP070872">
    <property type="protein sequence ID" value="QSE76291.1"/>
    <property type="molecule type" value="Genomic_DNA"/>
</dbReference>
<gene>
    <name evidence="3" type="ORF">JW886_07410</name>
</gene>
<feature type="transmembrane region" description="Helical" evidence="1">
    <location>
        <begin position="6"/>
        <end position="26"/>
    </location>
</feature>
<dbReference type="AlphaFoldDB" id="A0AA45KFZ0"/>
<keyword evidence="4" id="KW-1185">Reference proteome</keyword>
<dbReference type="KEGG" id="lti:JW886_07410"/>
<evidence type="ECO:0000259" key="2">
    <source>
        <dbReference type="Pfam" id="PF00326"/>
    </source>
</evidence>
<dbReference type="PANTHER" id="PTHR43358">
    <property type="entry name" value="ALPHA/BETA-HYDROLASE"/>
    <property type="match status" value="1"/>
</dbReference>
<accession>A0AA45KFZ0</accession>
<dbReference type="InterPro" id="IPR001375">
    <property type="entry name" value="Peptidase_S9_cat"/>
</dbReference>
<dbReference type="PANTHER" id="PTHR43358:SF4">
    <property type="entry name" value="ALPHA_BETA HYDROLASE FOLD-1 DOMAIN-CONTAINING PROTEIN"/>
    <property type="match status" value="1"/>
</dbReference>
<dbReference type="GO" id="GO:0008236">
    <property type="term" value="F:serine-type peptidase activity"/>
    <property type="evidence" value="ECO:0007669"/>
    <property type="project" value="InterPro"/>
</dbReference>
<dbReference type="RefSeq" id="WP_205871725.1">
    <property type="nucleotide sequence ID" value="NZ_CP070872.1"/>
</dbReference>
<evidence type="ECO:0000313" key="3">
    <source>
        <dbReference type="EMBL" id="QSE76291.1"/>
    </source>
</evidence>
<evidence type="ECO:0000313" key="4">
    <source>
        <dbReference type="Proteomes" id="UP000663608"/>
    </source>
</evidence>
<dbReference type="GO" id="GO:0006508">
    <property type="term" value="P:proteolysis"/>
    <property type="evidence" value="ECO:0007669"/>
    <property type="project" value="InterPro"/>
</dbReference>
<dbReference type="Pfam" id="PF00326">
    <property type="entry name" value="Peptidase_S9"/>
    <property type="match status" value="1"/>
</dbReference>
<keyword evidence="3" id="KW-0378">Hydrolase</keyword>
<feature type="domain" description="Peptidase S9 prolyl oligopeptidase catalytic" evidence="2">
    <location>
        <begin position="102"/>
        <end position="298"/>
    </location>
</feature>
<dbReference type="Proteomes" id="UP000663608">
    <property type="component" value="Chromosome"/>
</dbReference>
<organism evidence="3 4">
    <name type="scientific">Lactococcus taiwanensis</name>
    <dbReference type="NCBI Taxonomy" id="1151742"/>
    <lineage>
        <taxon>Bacteria</taxon>
        <taxon>Bacillati</taxon>
        <taxon>Bacillota</taxon>
        <taxon>Bacilli</taxon>
        <taxon>Lactobacillales</taxon>
        <taxon>Streptococcaceae</taxon>
        <taxon>Lactococcus</taxon>
    </lineage>
</organism>
<name>A0AA45KFZ0_9LACT</name>
<dbReference type="InterPro" id="IPR029058">
    <property type="entry name" value="AB_hydrolase_fold"/>
</dbReference>
<keyword evidence="1" id="KW-0812">Transmembrane</keyword>
<keyword evidence="1" id="KW-0472">Membrane</keyword>
<proteinExistence type="predicted"/>
<protein>
    <submittedName>
        <fullName evidence="3">Alpha/beta hydrolase</fullName>
    </submittedName>
</protein>
<evidence type="ECO:0000256" key="1">
    <source>
        <dbReference type="SAM" id="Phobius"/>
    </source>
</evidence>
<sequence length="298" mass="33911">MIVFGIIFGILVLLLLSSLLIFYVVVHKSKRVIAQVASSHPLYADGKRFVEAQPQEWTIETQDALKLHAWYLPADQPTSKTVIVANGYHSIRDRFAAYGWMFHELGYNVLIPAYRASAEAEGKYLGFGWLDRDDYKRWMNKIIEKESTAEIAMFGISMGAASAMMVSGEQLPIQVKCFIADCGYDTLWNEIVFKAKHDFHLPAFPLVYLLSFWSKLLAGYHFKEVSSLNQLAKNTRPFLFIHGEDDQFVPTEMVHRNFAATSSPKEVLIVPKAGHAKAYETDQALYQQIVAQFLNKYL</sequence>
<keyword evidence="1" id="KW-1133">Transmembrane helix</keyword>
<dbReference type="SUPFAM" id="SSF53474">
    <property type="entry name" value="alpha/beta-Hydrolases"/>
    <property type="match status" value="1"/>
</dbReference>
<reference evidence="3 4" key="1">
    <citation type="submission" date="2021-02" db="EMBL/GenBank/DDBJ databases">
        <title>Complete genome sequence of Lactococcus lactis strain K_LL004.</title>
        <authorList>
            <person name="Kim H.B."/>
        </authorList>
    </citation>
    <scope>NUCLEOTIDE SEQUENCE [LARGE SCALE GENOMIC DNA]</scope>
    <source>
        <strain evidence="3 4">K_LL004</strain>
    </source>
</reference>
<dbReference type="Gene3D" id="3.40.50.1820">
    <property type="entry name" value="alpha/beta hydrolase"/>
    <property type="match status" value="1"/>
</dbReference>